<comment type="caution">
    <text evidence="1">The sequence shown here is derived from an EMBL/GenBank/DDBJ whole genome shotgun (WGS) entry which is preliminary data.</text>
</comment>
<accession>A0A0F9DDF7</accession>
<sequence>MGSLCRGWWRFYQVLNLDSDFESAEGDDGEFHSGGEANGDAIVPVGGGNGVGVIAGAVANDTEVDE</sequence>
<proteinExistence type="predicted"/>
<reference evidence="1" key="1">
    <citation type="journal article" date="2015" name="Nature">
        <title>Complex archaea that bridge the gap between prokaryotes and eukaryotes.</title>
        <authorList>
            <person name="Spang A."/>
            <person name="Saw J.H."/>
            <person name="Jorgensen S.L."/>
            <person name="Zaremba-Niedzwiedzka K."/>
            <person name="Martijn J."/>
            <person name="Lind A.E."/>
            <person name="van Eijk R."/>
            <person name="Schleper C."/>
            <person name="Guy L."/>
            <person name="Ettema T.J."/>
        </authorList>
    </citation>
    <scope>NUCLEOTIDE SEQUENCE</scope>
</reference>
<feature type="non-terminal residue" evidence="1">
    <location>
        <position position="66"/>
    </location>
</feature>
<organism evidence="1">
    <name type="scientific">marine sediment metagenome</name>
    <dbReference type="NCBI Taxonomy" id="412755"/>
    <lineage>
        <taxon>unclassified sequences</taxon>
        <taxon>metagenomes</taxon>
        <taxon>ecological metagenomes</taxon>
    </lineage>
</organism>
<evidence type="ECO:0000313" key="1">
    <source>
        <dbReference type="EMBL" id="KKL15816.1"/>
    </source>
</evidence>
<dbReference type="EMBL" id="LAZR01039920">
    <property type="protein sequence ID" value="KKL15816.1"/>
    <property type="molecule type" value="Genomic_DNA"/>
</dbReference>
<protein>
    <submittedName>
        <fullName evidence="1">Uncharacterized protein</fullName>
    </submittedName>
</protein>
<name>A0A0F9DDF7_9ZZZZ</name>
<gene>
    <name evidence="1" type="ORF">LCGC14_2501830</name>
</gene>
<dbReference type="AlphaFoldDB" id="A0A0F9DDF7"/>